<comment type="similarity">
    <text evidence="2 5">Belongs to the Nudix hydrolase family.</text>
</comment>
<evidence type="ECO:0000259" key="6">
    <source>
        <dbReference type="PROSITE" id="PS51462"/>
    </source>
</evidence>
<evidence type="ECO:0000256" key="3">
    <source>
        <dbReference type="ARBA" id="ARBA00022801"/>
    </source>
</evidence>
<dbReference type="PANTHER" id="PTHR43046:SF12">
    <property type="entry name" value="GDP-MANNOSE MANNOSYL HYDROLASE"/>
    <property type="match status" value="1"/>
</dbReference>
<dbReference type="InterPro" id="IPR000086">
    <property type="entry name" value="NUDIX_hydrolase_dom"/>
</dbReference>
<organism evidence="7 8">
    <name type="scientific">Nocardioides lentus</name>
    <dbReference type="NCBI Taxonomy" id="338077"/>
    <lineage>
        <taxon>Bacteria</taxon>
        <taxon>Bacillati</taxon>
        <taxon>Actinomycetota</taxon>
        <taxon>Actinomycetes</taxon>
        <taxon>Propionibacteriales</taxon>
        <taxon>Nocardioidaceae</taxon>
        <taxon>Nocardioides</taxon>
    </lineage>
</organism>
<dbReference type="Gene3D" id="3.90.79.10">
    <property type="entry name" value="Nucleoside Triphosphate Pyrophosphohydrolase"/>
    <property type="match status" value="1"/>
</dbReference>
<proteinExistence type="inferred from homology"/>
<keyword evidence="4" id="KW-0460">Magnesium</keyword>
<dbReference type="InterPro" id="IPR020084">
    <property type="entry name" value="NUDIX_hydrolase_CS"/>
</dbReference>
<reference evidence="8" key="1">
    <citation type="journal article" date="2019" name="Int. J. Syst. Evol. Microbiol.">
        <title>The Global Catalogue of Microorganisms (GCM) 10K type strain sequencing project: providing services to taxonomists for standard genome sequencing and annotation.</title>
        <authorList>
            <consortium name="The Broad Institute Genomics Platform"/>
            <consortium name="The Broad Institute Genome Sequencing Center for Infectious Disease"/>
            <person name="Wu L."/>
            <person name="Ma J."/>
        </authorList>
    </citation>
    <scope>NUCLEOTIDE SEQUENCE [LARGE SCALE GENOMIC DNA]</scope>
    <source>
        <strain evidence="8">JCM 14046</strain>
    </source>
</reference>
<evidence type="ECO:0000256" key="5">
    <source>
        <dbReference type="RuleBase" id="RU003476"/>
    </source>
</evidence>
<evidence type="ECO:0000256" key="2">
    <source>
        <dbReference type="ARBA" id="ARBA00005582"/>
    </source>
</evidence>
<feature type="domain" description="Nudix hydrolase" evidence="6">
    <location>
        <begin position="4"/>
        <end position="154"/>
    </location>
</feature>
<name>A0ABP5B6E9_9ACTN</name>
<keyword evidence="3 5" id="KW-0378">Hydrolase</keyword>
<dbReference type="EMBL" id="BAAAMY010000015">
    <property type="protein sequence ID" value="GAA1931816.1"/>
    <property type="molecule type" value="Genomic_DNA"/>
</dbReference>
<protein>
    <recommendedName>
        <fullName evidence="6">Nudix hydrolase domain-containing protein</fullName>
    </recommendedName>
</protein>
<evidence type="ECO:0000256" key="4">
    <source>
        <dbReference type="ARBA" id="ARBA00022842"/>
    </source>
</evidence>
<dbReference type="PRINTS" id="PR00502">
    <property type="entry name" value="NUDIXFAMILY"/>
</dbReference>
<evidence type="ECO:0000313" key="8">
    <source>
        <dbReference type="Proteomes" id="UP001501612"/>
    </source>
</evidence>
<dbReference type="Proteomes" id="UP001501612">
    <property type="component" value="Unassembled WGS sequence"/>
</dbReference>
<dbReference type="Pfam" id="PF00293">
    <property type="entry name" value="NUDIX"/>
    <property type="match status" value="1"/>
</dbReference>
<accession>A0ABP5B6E9</accession>
<evidence type="ECO:0000256" key="1">
    <source>
        <dbReference type="ARBA" id="ARBA00001946"/>
    </source>
</evidence>
<sequence>MARIDRDAARLLVVGPSGRVLLTEWHDPARPDDWHWIPPGGAVEAGESAVEAAVRETFEETGLVVDPTAVTGPVHTADEPFSFGGLDFLSHETYVAVALDAPADAVEEDVVVISLEGLQGPEIGNCRGAAWWYADDLDAAGTAHAEGLTTAMRAAVATVAGGPSGAGR</sequence>
<keyword evidence="8" id="KW-1185">Reference proteome</keyword>
<dbReference type="SUPFAM" id="SSF55811">
    <property type="entry name" value="Nudix"/>
    <property type="match status" value="1"/>
</dbReference>
<dbReference type="InterPro" id="IPR020476">
    <property type="entry name" value="Nudix_hydrolase"/>
</dbReference>
<comment type="cofactor">
    <cofactor evidence="1">
        <name>Mg(2+)</name>
        <dbReference type="ChEBI" id="CHEBI:18420"/>
    </cofactor>
</comment>
<comment type="caution">
    <text evidence="7">The sequence shown here is derived from an EMBL/GenBank/DDBJ whole genome shotgun (WGS) entry which is preliminary data.</text>
</comment>
<gene>
    <name evidence="7" type="ORF">GCM10009737_37180</name>
</gene>
<dbReference type="PROSITE" id="PS51462">
    <property type="entry name" value="NUDIX"/>
    <property type="match status" value="1"/>
</dbReference>
<evidence type="ECO:0000313" key="7">
    <source>
        <dbReference type="EMBL" id="GAA1931816.1"/>
    </source>
</evidence>
<dbReference type="InterPro" id="IPR015797">
    <property type="entry name" value="NUDIX_hydrolase-like_dom_sf"/>
</dbReference>
<dbReference type="PROSITE" id="PS00893">
    <property type="entry name" value="NUDIX_BOX"/>
    <property type="match status" value="1"/>
</dbReference>
<dbReference type="PANTHER" id="PTHR43046">
    <property type="entry name" value="GDP-MANNOSE MANNOSYL HYDROLASE"/>
    <property type="match status" value="1"/>
</dbReference>
<dbReference type="RefSeq" id="WP_344009477.1">
    <property type="nucleotide sequence ID" value="NZ_BAAAMY010000015.1"/>
</dbReference>